<sequence>MPKNELKMEDYPAHWRATLMGEAFWKDAEEYNQPISDSIDAHSHPSLLSRFPFNIGSEQPSISHHHHHNHQPQLQPQSSSPDDKRRRRFSTSDALRSFASRASSPFPPPNAFDLRRGRSQSRALSPSKPRRSSSILRSTFNMLSGKMSEPADPETKRARIPANQATPTHPLLNFRGGDTWACLDKGRRSLGLDVFLPVDIVQRAEFDILPARELEPLAQFRKLRSLKITGMMQSYQKEIWQVAWLNVELEELELGMALKARIRRPWVEQWPYIKGGWTMSKMTYGEPVYYGTALSTGTLHRKIGCGEYLDKIVMEKAKICALAIGRCRQRLSIKTLKLTGFVVDADPFLHWFDPKRLKSIHFVDFCVDAGFYLSAPMAKVSVVFPREIHEAALAGRMTSMYGDLKVVRLEGGKKVGEIRYRGPESLK</sequence>
<protein>
    <submittedName>
        <fullName evidence="2">Uncharacterized protein</fullName>
    </submittedName>
</protein>
<dbReference type="VEuPathDB" id="FungiDB:P170DRAFT_376142"/>
<dbReference type="RefSeq" id="XP_024706886.1">
    <property type="nucleotide sequence ID" value="XM_024845351.1"/>
</dbReference>
<feature type="region of interest" description="Disordered" evidence="1">
    <location>
        <begin position="50"/>
        <end position="153"/>
    </location>
</feature>
<dbReference type="EMBL" id="MSFO01000002">
    <property type="protein sequence ID" value="PLB51584.1"/>
    <property type="molecule type" value="Genomic_DNA"/>
</dbReference>
<evidence type="ECO:0000256" key="1">
    <source>
        <dbReference type="SAM" id="MobiDB-lite"/>
    </source>
</evidence>
<organism evidence="2 3">
    <name type="scientific">Aspergillus steynii IBT 23096</name>
    <dbReference type="NCBI Taxonomy" id="1392250"/>
    <lineage>
        <taxon>Eukaryota</taxon>
        <taxon>Fungi</taxon>
        <taxon>Dikarya</taxon>
        <taxon>Ascomycota</taxon>
        <taxon>Pezizomycotina</taxon>
        <taxon>Eurotiomycetes</taxon>
        <taxon>Eurotiomycetidae</taxon>
        <taxon>Eurotiales</taxon>
        <taxon>Aspergillaceae</taxon>
        <taxon>Aspergillus</taxon>
        <taxon>Aspergillus subgen. Circumdati</taxon>
    </lineage>
</organism>
<evidence type="ECO:0000313" key="2">
    <source>
        <dbReference type="EMBL" id="PLB51584.1"/>
    </source>
</evidence>
<gene>
    <name evidence="2" type="ORF">P170DRAFT_376142</name>
</gene>
<evidence type="ECO:0000313" key="3">
    <source>
        <dbReference type="Proteomes" id="UP000234275"/>
    </source>
</evidence>
<feature type="non-terminal residue" evidence="2">
    <location>
        <position position="427"/>
    </location>
</feature>
<reference evidence="2 3" key="1">
    <citation type="submission" date="2016-12" db="EMBL/GenBank/DDBJ databases">
        <title>The genomes of Aspergillus section Nigri reveals drivers in fungal speciation.</title>
        <authorList>
            <consortium name="DOE Joint Genome Institute"/>
            <person name="Vesth T.C."/>
            <person name="Nybo J."/>
            <person name="Theobald S."/>
            <person name="Brandl J."/>
            <person name="Frisvad J.C."/>
            <person name="Nielsen K.F."/>
            <person name="Lyhne E.K."/>
            <person name="Kogle M.E."/>
            <person name="Kuo A."/>
            <person name="Riley R."/>
            <person name="Clum A."/>
            <person name="Nolan M."/>
            <person name="Lipzen A."/>
            <person name="Salamov A."/>
            <person name="Henrissat B."/>
            <person name="Wiebenga A."/>
            <person name="De Vries R.P."/>
            <person name="Grigoriev I.V."/>
            <person name="Mortensen U.H."/>
            <person name="Andersen M.R."/>
            <person name="Baker S.E."/>
        </authorList>
    </citation>
    <scope>NUCLEOTIDE SEQUENCE [LARGE SCALE GENOMIC DNA]</scope>
    <source>
        <strain evidence="2 3">IBT 23096</strain>
    </source>
</reference>
<proteinExistence type="predicted"/>
<dbReference type="OrthoDB" id="5368934at2759"/>
<feature type="compositionally biased region" description="Low complexity" evidence="1">
    <location>
        <begin position="71"/>
        <end position="80"/>
    </location>
</feature>
<keyword evidence="3" id="KW-1185">Reference proteome</keyword>
<accession>A0A2I2GFC9</accession>
<feature type="compositionally biased region" description="Polar residues" evidence="1">
    <location>
        <begin position="132"/>
        <end position="142"/>
    </location>
</feature>
<dbReference type="Proteomes" id="UP000234275">
    <property type="component" value="Unassembled WGS sequence"/>
</dbReference>
<comment type="caution">
    <text evidence="2">The sequence shown here is derived from an EMBL/GenBank/DDBJ whole genome shotgun (WGS) entry which is preliminary data.</text>
</comment>
<dbReference type="GeneID" id="36553051"/>
<name>A0A2I2GFC9_9EURO</name>
<dbReference type="AlphaFoldDB" id="A0A2I2GFC9"/>